<dbReference type="InterPro" id="IPR016181">
    <property type="entry name" value="Acyl_CoA_acyltransferase"/>
</dbReference>
<evidence type="ECO:0000259" key="1">
    <source>
        <dbReference type="PROSITE" id="PS51186"/>
    </source>
</evidence>
<gene>
    <name evidence="2" type="ORF">CKO28_06030</name>
</gene>
<keyword evidence="3" id="KW-1185">Reference proteome</keyword>
<dbReference type="Pfam" id="PF13302">
    <property type="entry name" value="Acetyltransf_3"/>
    <property type="match status" value="1"/>
</dbReference>
<dbReference type="PROSITE" id="PS51186">
    <property type="entry name" value="GNAT"/>
    <property type="match status" value="1"/>
</dbReference>
<sequence length="207" mass="23617">MLQLVPALTARPRPTYRMRQLTRDDWSIFRSLRLAALADAPSLMGGDFEIERHYDPDTWRRMAAPDSGATWALMAGHRPAGMTYAKRDPDQADTVIFGGTWIAPAHRGHGLARLFHETRLSWAIEQTGYRWSSCSHRRGNHASQNAILRAGFRLYKITHEQWFDGTWDYEYHYRIDLDAYRVEQAAAATAASWSRSWGLSPSLHASG</sequence>
<proteinExistence type="predicted"/>
<dbReference type="EMBL" id="NRRL01000009">
    <property type="protein sequence ID" value="MBK1667590.1"/>
    <property type="molecule type" value="Genomic_DNA"/>
</dbReference>
<dbReference type="RefSeq" id="WP_200339750.1">
    <property type="nucleotide sequence ID" value="NZ_NRRL01000009.1"/>
</dbReference>
<evidence type="ECO:0000313" key="3">
    <source>
        <dbReference type="Proteomes" id="UP001296873"/>
    </source>
</evidence>
<dbReference type="SUPFAM" id="SSF55729">
    <property type="entry name" value="Acyl-CoA N-acyltransferases (Nat)"/>
    <property type="match status" value="1"/>
</dbReference>
<feature type="domain" description="N-acetyltransferase" evidence="1">
    <location>
        <begin position="16"/>
        <end position="176"/>
    </location>
</feature>
<dbReference type="Proteomes" id="UP001296873">
    <property type="component" value="Unassembled WGS sequence"/>
</dbReference>
<protein>
    <recommendedName>
        <fullName evidence="1">N-acetyltransferase domain-containing protein</fullName>
    </recommendedName>
</protein>
<evidence type="ECO:0000313" key="2">
    <source>
        <dbReference type="EMBL" id="MBK1667590.1"/>
    </source>
</evidence>
<accession>A0ABS1DB50</accession>
<organism evidence="2 3">
    <name type="scientific">Rhodovibrio sodomensis</name>
    <dbReference type="NCBI Taxonomy" id="1088"/>
    <lineage>
        <taxon>Bacteria</taxon>
        <taxon>Pseudomonadati</taxon>
        <taxon>Pseudomonadota</taxon>
        <taxon>Alphaproteobacteria</taxon>
        <taxon>Rhodospirillales</taxon>
        <taxon>Rhodovibrionaceae</taxon>
        <taxon>Rhodovibrio</taxon>
    </lineage>
</organism>
<reference evidence="2 3" key="1">
    <citation type="journal article" date="2020" name="Microorganisms">
        <title>Osmotic Adaptation and Compatible Solute Biosynthesis of Phototrophic Bacteria as Revealed from Genome Analyses.</title>
        <authorList>
            <person name="Imhoff J.F."/>
            <person name="Rahn T."/>
            <person name="Kunzel S."/>
            <person name="Keller A."/>
            <person name="Neulinger S.C."/>
        </authorList>
    </citation>
    <scope>NUCLEOTIDE SEQUENCE [LARGE SCALE GENOMIC DNA]</scope>
    <source>
        <strain evidence="2 3">DSM 9895</strain>
    </source>
</reference>
<dbReference type="CDD" id="cd04301">
    <property type="entry name" value="NAT_SF"/>
    <property type="match status" value="1"/>
</dbReference>
<dbReference type="Gene3D" id="3.40.630.30">
    <property type="match status" value="1"/>
</dbReference>
<comment type="caution">
    <text evidence="2">The sequence shown here is derived from an EMBL/GenBank/DDBJ whole genome shotgun (WGS) entry which is preliminary data.</text>
</comment>
<name>A0ABS1DB50_9PROT</name>
<dbReference type="InterPro" id="IPR000182">
    <property type="entry name" value="GNAT_dom"/>
</dbReference>